<evidence type="ECO:0000313" key="7">
    <source>
        <dbReference type="EMBL" id="KMZ65786.1"/>
    </source>
</evidence>
<name>A0A0K9P9Z5_ZOSMR</name>
<evidence type="ECO:0000256" key="1">
    <source>
        <dbReference type="ARBA" id="ARBA00009065"/>
    </source>
</evidence>
<dbReference type="CDD" id="cd20543">
    <property type="entry name" value="CYCLIN_AtCycD-like_rpt1"/>
    <property type="match status" value="1"/>
</dbReference>
<dbReference type="PANTHER" id="PTHR10177">
    <property type="entry name" value="CYCLINS"/>
    <property type="match status" value="1"/>
</dbReference>
<dbReference type="SUPFAM" id="SSF47954">
    <property type="entry name" value="Cyclin-like"/>
    <property type="match status" value="1"/>
</dbReference>
<dbReference type="AlphaFoldDB" id="A0A0K9P9Z5"/>
<proteinExistence type="inferred from homology"/>
<comment type="similarity">
    <text evidence="1">Belongs to the cyclin family. Cyclin D subfamily.</text>
</comment>
<evidence type="ECO:0000256" key="5">
    <source>
        <dbReference type="RuleBase" id="RU000383"/>
    </source>
</evidence>
<evidence type="ECO:0000256" key="2">
    <source>
        <dbReference type="ARBA" id="ARBA00022618"/>
    </source>
</evidence>
<reference evidence="8" key="1">
    <citation type="journal article" date="2016" name="Nature">
        <title>The genome of the seagrass Zostera marina reveals angiosperm adaptation to the sea.</title>
        <authorList>
            <person name="Olsen J.L."/>
            <person name="Rouze P."/>
            <person name="Verhelst B."/>
            <person name="Lin Y.-C."/>
            <person name="Bayer T."/>
            <person name="Collen J."/>
            <person name="Dattolo E."/>
            <person name="De Paoli E."/>
            <person name="Dittami S."/>
            <person name="Maumus F."/>
            <person name="Michel G."/>
            <person name="Kersting A."/>
            <person name="Lauritano C."/>
            <person name="Lohaus R."/>
            <person name="Toepel M."/>
            <person name="Tonon T."/>
            <person name="Vanneste K."/>
            <person name="Amirebrahimi M."/>
            <person name="Brakel J."/>
            <person name="Bostroem C."/>
            <person name="Chovatia M."/>
            <person name="Grimwood J."/>
            <person name="Jenkins J.W."/>
            <person name="Jueterbock A."/>
            <person name="Mraz A."/>
            <person name="Stam W.T."/>
            <person name="Tice H."/>
            <person name="Bornberg-Bauer E."/>
            <person name="Green P.J."/>
            <person name="Pearson G.A."/>
            <person name="Procaccini G."/>
            <person name="Duarte C.M."/>
            <person name="Schmutz J."/>
            <person name="Reusch T.B.H."/>
            <person name="Van de Peer Y."/>
        </authorList>
    </citation>
    <scope>NUCLEOTIDE SEQUENCE [LARGE SCALE GENOMIC DNA]</scope>
    <source>
        <strain evidence="8">cv. Finnish</strain>
    </source>
</reference>
<feature type="domain" description="Cyclin-like" evidence="6">
    <location>
        <begin position="74"/>
        <end position="161"/>
    </location>
</feature>
<comment type="caution">
    <text evidence="7">The sequence shown here is derived from an EMBL/GenBank/DDBJ whole genome shotgun (WGS) entry which is preliminary data.</text>
</comment>
<dbReference type="InterPro" id="IPR006671">
    <property type="entry name" value="Cyclin_N"/>
</dbReference>
<evidence type="ECO:0000256" key="3">
    <source>
        <dbReference type="ARBA" id="ARBA00023127"/>
    </source>
</evidence>
<dbReference type="GO" id="GO:0051301">
    <property type="term" value="P:cell division"/>
    <property type="evidence" value="ECO:0007669"/>
    <property type="project" value="UniProtKB-KW"/>
</dbReference>
<dbReference type="InterPro" id="IPR004367">
    <property type="entry name" value="Cyclin_C-dom"/>
</dbReference>
<dbReference type="FunFam" id="1.10.472.10:FF:000060">
    <property type="entry name" value="D6-type cyclin"/>
    <property type="match status" value="1"/>
</dbReference>
<dbReference type="InterPro" id="IPR013763">
    <property type="entry name" value="Cyclin-like_dom"/>
</dbReference>
<dbReference type="OMA" id="DASSACN"/>
<dbReference type="STRING" id="29655.A0A0K9P9Z5"/>
<dbReference type="GO" id="GO:0005737">
    <property type="term" value="C:cytoplasm"/>
    <property type="evidence" value="ECO:0000318"/>
    <property type="project" value="GO_Central"/>
</dbReference>
<keyword evidence="3 5" id="KW-0195">Cyclin</keyword>
<sequence length="268" mass="31103">MEASHQTIINLEDIDLYCLETTMEDGERQREEEMMMFWEDDELLFLSSKQKNAFFCRNHLYRPSLFSARTEGVNWLLVASRQLRFTARTTILAVDYFDRFLASKVEESRPWLTQLCSVACLSLAAKLEETHVPLLLDLQVGETRFVFEAKTIQRMELVVLSTLEWRMNPVTPLSFVDHIGRRMATTTNTPLHWDEFQRTCHSTLLSLIVDSRWLEYLPSVLAAATMIYVLEKLQLLPGSSNQILSLLNITKEDADGCYQFLVKYLSND</sequence>
<dbReference type="Pfam" id="PF00134">
    <property type="entry name" value="Cyclin_N"/>
    <property type="match status" value="1"/>
</dbReference>
<protein>
    <submittedName>
        <fullName evidence="7">Cyclin-D3-1</fullName>
    </submittedName>
</protein>
<dbReference type="EMBL" id="LFYR01001011">
    <property type="protein sequence ID" value="KMZ65786.1"/>
    <property type="molecule type" value="Genomic_DNA"/>
</dbReference>
<keyword evidence="8" id="KW-1185">Reference proteome</keyword>
<dbReference type="GO" id="GO:0016538">
    <property type="term" value="F:cyclin-dependent protein serine/threonine kinase regulator activity"/>
    <property type="evidence" value="ECO:0000318"/>
    <property type="project" value="GO_Central"/>
</dbReference>
<keyword evidence="4" id="KW-0131">Cell cycle</keyword>
<dbReference type="CDD" id="cd20544">
    <property type="entry name" value="CYCLIN_AtCycD-like_rpt2"/>
    <property type="match status" value="1"/>
</dbReference>
<dbReference type="OrthoDB" id="5590282at2759"/>
<dbReference type="GO" id="GO:0005634">
    <property type="term" value="C:nucleus"/>
    <property type="evidence" value="ECO:0000318"/>
    <property type="project" value="GO_Central"/>
</dbReference>
<organism evidence="7 8">
    <name type="scientific">Zostera marina</name>
    <name type="common">Eelgrass</name>
    <dbReference type="NCBI Taxonomy" id="29655"/>
    <lineage>
        <taxon>Eukaryota</taxon>
        <taxon>Viridiplantae</taxon>
        <taxon>Streptophyta</taxon>
        <taxon>Embryophyta</taxon>
        <taxon>Tracheophyta</taxon>
        <taxon>Spermatophyta</taxon>
        <taxon>Magnoliopsida</taxon>
        <taxon>Liliopsida</taxon>
        <taxon>Zosteraceae</taxon>
        <taxon>Zostera</taxon>
    </lineage>
</organism>
<evidence type="ECO:0000259" key="6">
    <source>
        <dbReference type="SMART" id="SM00385"/>
    </source>
</evidence>
<dbReference type="Gene3D" id="1.10.472.10">
    <property type="entry name" value="Cyclin-like"/>
    <property type="match status" value="2"/>
</dbReference>
<keyword evidence="2" id="KW-0132">Cell division</keyword>
<dbReference type="Proteomes" id="UP000036987">
    <property type="component" value="Unassembled WGS sequence"/>
</dbReference>
<dbReference type="InterPro" id="IPR036915">
    <property type="entry name" value="Cyclin-like_sf"/>
</dbReference>
<dbReference type="GO" id="GO:0000307">
    <property type="term" value="C:cyclin-dependent protein kinase holoenzyme complex"/>
    <property type="evidence" value="ECO:0000318"/>
    <property type="project" value="GO_Central"/>
</dbReference>
<evidence type="ECO:0000313" key="8">
    <source>
        <dbReference type="Proteomes" id="UP000036987"/>
    </source>
</evidence>
<dbReference type="GO" id="GO:0000082">
    <property type="term" value="P:G1/S transition of mitotic cell cycle"/>
    <property type="evidence" value="ECO:0000318"/>
    <property type="project" value="GO_Central"/>
</dbReference>
<accession>A0A0K9P9Z5</accession>
<dbReference type="SMART" id="SM00385">
    <property type="entry name" value="CYCLIN"/>
    <property type="match status" value="1"/>
</dbReference>
<dbReference type="Pfam" id="PF02984">
    <property type="entry name" value="Cyclin_C"/>
    <property type="match status" value="1"/>
</dbReference>
<evidence type="ECO:0000256" key="4">
    <source>
        <dbReference type="ARBA" id="ARBA00023306"/>
    </source>
</evidence>
<gene>
    <name evidence="7" type="ORF">ZOSMA_30G00660</name>
</gene>
<dbReference type="InterPro" id="IPR039361">
    <property type="entry name" value="Cyclin"/>
</dbReference>